<dbReference type="AlphaFoldDB" id="A0A2U2BXJ5"/>
<dbReference type="Pfam" id="PF03567">
    <property type="entry name" value="Sulfotransfer_2"/>
    <property type="match status" value="1"/>
</dbReference>
<dbReference type="Gene3D" id="3.40.50.300">
    <property type="entry name" value="P-loop containing nucleotide triphosphate hydrolases"/>
    <property type="match status" value="1"/>
</dbReference>
<comment type="caution">
    <text evidence="1">The sequence shown here is derived from an EMBL/GenBank/DDBJ whole genome shotgun (WGS) entry which is preliminary data.</text>
</comment>
<dbReference type="Proteomes" id="UP000245168">
    <property type="component" value="Unassembled WGS sequence"/>
</dbReference>
<dbReference type="InterPro" id="IPR005331">
    <property type="entry name" value="Sulfotransferase"/>
</dbReference>
<dbReference type="EMBL" id="QEXV01000001">
    <property type="protein sequence ID" value="PWE18732.1"/>
    <property type="molecule type" value="Genomic_DNA"/>
</dbReference>
<gene>
    <name evidence="1" type="ORF">DDZ18_03830</name>
</gene>
<accession>A0A2U2BXJ5</accession>
<dbReference type="OrthoDB" id="7631826at2"/>
<keyword evidence="2" id="KW-1185">Reference proteome</keyword>
<sequence length="202" mass="23561">MPVFEKNGRRLLYIHIPKTGGTTVEETLLANGHRMSYRRGGRYGPLTLEDRERGCSPQHMHAALLEETFDPENFDEIFALVRHPVDRFVSQYKFLLAAGRKVPDFHTWMEGVPERLRRDPFVYDNHLRPQHEFIWTSRCRVFRLEEGLDAVFAALSEPGEKISYGGEAWIRLAHDDASAWRESARDHVKSLYFDDFVSFGYD</sequence>
<dbReference type="GO" id="GO:0008146">
    <property type="term" value="F:sulfotransferase activity"/>
    <property type="evidence" value="ECO:0007669"/>
    <property type="project" value="InterPro"/>
</dbReference>
<protein>
    <recommendedName>
        <fullName evidence="3">Sulfotransferase family protein</fullName>
    </recommendedName>
</protein>
<dbReference type="GO" id="GO:0016020">
    <property type="term" value="C:membrane"/>
    <property type="evidence" value="ECO:0007669"/>
    <property type="project" value="InterPro"/>
</dbReference>
<dbReference type="SUPFAM" id="SSF52540">
    <property type="entry name" value="P-loop containing nucleoside triphosphate hydrolases"/>
    <property type="match status" value="1"/>
</dbReference>
<evidence type="ECO:0000313" key="2">
    <source>
        <dbReference type="Proteomes" id="UP000245168"/>
    </source>
</evidence>
<dbReference type="InterPro" id="IPR027417">
    <property type="entry name" value="P-loop_NTPase"/>
</dbReference>
<dbReference type="RefSeq" id="WP_109252006.1">
    <property type="nucleotide sequence ID" value="NZ_QEXV01000001.1"/>
</dbReference>
<evidence type="ECO:0008006" key="3">
    <source>
        <dbReference type="Google" id="ProtNLM"/>
    </source>
</evidence>
<reference evidence="2" key="1">
    <citation type="submission" date="2018-05" db="EMBL/GenBank/DDBJ databases">
        <authorList>
            <person name="Liu B.-T."/>
        </authorList>
    </citation>
    <scope>NUCLEOTIDE SEQUENCE [LARGE SCALE GENOMIC DNA]</scope>
    <source>
        <strain evidence="2">WD6-1</strain>
    </source>
</reference>
<evidence type="ECO:0000313" key="1">
    <source>
        <dbReference type="EMBL" id="PWE18732.1"/>
    </source>
</evidence>
<proteinExistence type="predicted"/>
<name>A0A2U2BXJ5_9PROT</name>
<organism evidence="1 2">
    <name type="scientific">Marinicauda salina</name>
    <dbReference type="NCBI Taxonomy" id="2135793"/>
    <lineage>
        <taxon>Bacteria</taxon>
        <taxon>Pseudomonadati</taxon>
        <taxon>Pseudomonadota</taxon>
        <taxon>Alphaproteobacteria</taxon>
        <taxon>Maricaulales</taxon>
        <taxon>Maricaulaceae</taxon>
        <taxon>Marinicauda</taxon>
    </lineage>
</organism>